<feature type="region of interest" description="Disordered" evidence="9">
    <location>
        <begin position="282"/>
        <end position="318"/>
    </location>
</feature>
<evidence type="ECO:0000256" key="5">
    <source>
        <dbReference type="ARBA" id="ARBA00023002"/>
    </source>
</evidence>
<evidence type="ECO:0000256" key="3">
    <source>
        <dbReference type="ARBA" id="ARBA00006484"/>
    </source>
</evidence>
<evidence type="ECO:0000313" key="11">
    <source>
        <dbReference type="EMBL" id="CAE8634279.1"/>
    </source>
</evidence>
<evidence type="ECO:0000313" key="12">
    <source>
        <dbReference type="EMBL" id="CAE8641374.1"/>
    </source>
</evidence>
<keyword evidence="4" id="KW-0521">NADP</keyword>
<comment type="subcellular location">
    <subcellularLocation>
        <location evidence="1">Mitochondrion</location>
    </subcellularLocation>
    <subcellularLocation>
        <location evidence="2">Peroxisome</location>
    </subcellularLocation>
</comment>
<dbReference type="InterPro" id="IPR036291">
    <property type="entry name" value="NAD(P)-bd_dom_sf"/>
</dbReference>
<dbReference type="PRINTS" id="PR00081">
    <property type="entry name" value="GDHRDH"/>
</dbReference>
<comment type="similarity">
    <text evidence="3">Belongs to the short-chain dehydrogenases/reductases (SDR) family.</text>
</comment>
<proteinExistence type="inferred from homology"/>
<evidence type="ECO:0000256" key="9">
    <source>
        <dbReference type="SAM" id="MobiDB-lite"/>
    </source>
</evidence>
<evidence type="ECO:0000256" key="1">
    <source>
        <dbReference type="ARBA" id="ARBA00004173"/>
    </source>
</evidence>
<keyword evidence="5" id="KW-0560">Oxidoreductase</keyword>
<sequence length="318" mass="34391">MSSPGALSPKLKVADLTGKVAIITGSTRGIGKECAIALAKQGCNIVIAAKTTKPEPTLPGTIYSVAEEIEKLGVQALPVKVDMRSLDNIKECVRLTVEKFGRIDILINNASALWWQNIVDTPMNKYDLITQINARGSFAMTSLCLPHMAKNGFGRVICMSPPIQTGFRAFKGFTAYNISKFGMTMCAMGAAAEYEGKGITGHSLWPATIIESQASKNFELGGRDQWRLAAILSDAVLGLVSAPDSYTGHQLIDDEYLQEEHGLTSEDLAVYRCDPNVEPSRALAEAAHGHRSESDGLKRGDVRKLDKDLKQSSGFSKL</sequence>
<keyword evidence="7" id="KW-0576">Peroxisome</keyword>
<comment type="caution">
    <text evidence="11">The sequence shown here is derived from an EMBL/GenBank/DDBJ whole genome shotgun (WGS) entry which is preliminary data.</text>
</comment>
<protein>
    <recommendedName>
        <fullName evidence="8">Hydroxysteroid dehydrogenase-like protein 2</fullName>
    </recommendedName>
</protein>
<dbReference type="GO" id="GO:0016491">
    <property type="term" value="F:oxidoreductase activity"/>
    <property type="evidence" value="ECO:0007669"/>
    <property type="project" value="UniProtKB-KW"/>
</dbReference>
<evidence type="ECO:0000256" key="8">
    <source>
        <dbReference type="ARBA" id="ARBA00040243"/>
    </source>
</evidence>
<gene>
    <name evidence="10" type="ORF">PGLA1383_LOCUS28463</name>
    <name evidence="11" type="ORF">PGLA1383_LOCUS49930</name>
    <name evidence="12" type="ORF">PGLA2088_LOCUS2309</name>
</gene>
<dbReference type="EMBL" id="CAJNNV010030952">
    <property type="protein sequence ID" value="CAE8634279.1"/>
    <property type="molecule type" value="Genomic_DNA"/>
</dbReference>
<reference evidence="11" key="1">
    <citation type="submission" date="2021-02" db="EMBL/GenBank/DDBJ databases">
        <authorList>
            <person name="Dougan E. K."/>
            <person name="Rhodes N."/>
            <person name="Thang M."/>
            <person name="Chan C."/>
        </authorList>
    </citation>
    <scope>NUCLEOTIDE SEQUENCE</scope>
</reference>
<dbReference type="NCBIfam" id="NF006133">
    <property type="entry name" value="PRK08278.1"/>
    <property type="match status" value="1"/>
</dbReference>
<dbReference type="OrthoDB" id="5327538at2759"/>
<dbReference type="GO" id="GO:0005739">
    <property type="term" value="C:mitochondrion"/>
    <property type="evidence" value="ECO:0007669"/>
    <property type="project" value="UniProtKB-SubCell"/>
</dbReference>
<dbReference type="Pfam" id="PF00106">
    <property type="entry name" value="adh_short"/>
    <property type="match status" value="1"/>
</dbReference>
<dbReference type="InterPro" id="IPR051935">
    <property type="entry name" value="HSDL2"/>
</dbReference>
<evidence type="ECO:0000256" key="2">
    <source>
        <dbReference type="ARBA" id="ARBA00004275"/>
    </source>
</evidence>
<dbReference type="OMA" id="WWSSVAN"/>
<dbReference type="Proteomes" id="UP000626109">
    <property type="component" value="Unassembled WGS sequence"/>
</dbReference>
<accession>A0A813H9N2</accession>
<dbReference type="InterPro" id="IPR002347">
    <property type="entry name" value="SDR_fam"/>
</dbReference>
<dbReference type="FunFam" id="3.40.50.720:FF:000301">
    <property type="entry name" value="Hydroxysteroid dehydrogenase like 2"/>
    <property type="match status" value="1"/>
</dbReference>
<evidence type="ECO:0000256" key="4">
    <source>
        <dbReference type="ARBA" id="ARBA00022857"/>
    </source>
</evidence>
<dbReference type="SUPFAM" id="SSF51735">
    <property type="entry name" value="NAD(P)-binding Rossmann-fold domains"/>
    <property type="match status" value="1"/>
</dbReference>
<name>A0A813H9N2_POLGL</name>
<keyword evidence="6" id="KW-0496">Mitochondrion</keyword>
<dbReference type="PANTHER" id="PTHR42808">
    <property type="entry name" value="HYDROXYSTEROID DEHYDROGENASE-LIKE PROTEIN 2"/>
    <property type="match status" value="1"/>
</dbReference>
<keyword evidence="13" id="KW-1185">Reference proteome</keyword>
<dbReference type="AlphaFoldDB" id="A0A813H9N2"/>
<evidence type="ECO:0000256" key="7">
    <source>
        <dbReference type="ARBA" id="ARBA00023140"/>
    </source>
</evidence>
<dbReference type="GO" id="GO:0005777">
    <property type="term" value="C:peroxisome"/>
    <property type="evidence" value="ECO:0007669"/>
    <property type="project" value="UniProtKB-SubCell"/>
</dbReference>
<evidence type="ECO:0000313" key="13">
    <source>
        <dbReference type="Proteomes" id="UP000654075"/>
    </source>
</evidence>
<feature type="compositionally biased region" description="Basic and acidic residues" evidence="9">
    <location>
        <begin position="287"/>
        <end position="310"/>
    </location>
</feature>
<organism evidence="11 13">
    <name type="scientific">Polarella glacialis</name>
    <name type="common">Dinoflagellate</name>
    <dbReference type="NCBI Taxonomy" id="89957"/>
    <lineage>
        <taxon>Eukaryota</taxon>
        <taxon>Sar</taxon>
        <taxon>Alveolata</taxon>
        <taxon>Dinophyceae</taxon>
        <taxon>Suessiales</taxon>
        <taxon>Suessiaceae</taxon>
        <taxon>Polarella</taxon>
    </lineage>
</organism>
<dbReference type="Proteomes" id="UP000654075">
    <property type="component" value="Unassembled WGS sequence"/>
</dbReference>
<dbReference type="Gene3D" id="3.40.50.720">
    <property type="entry name" value="NAD(P)-binding Rossmann-like Domain"/>
    <property type="match status" value="1"/>
</dbReference>
<dbReference type="EMBL" id="CAJNNV010024811">
    <property type="protein sequence ID" value="CAE8610646.1"/>
    <property type="molecule type" value="Genomic_DNA"/>
</dbReference>
<evidence type="ECO:0000313" key="10">
    <source>
        <dbReference type="EMBL" id="CAE8610646.1"/>
    </source>
</evidence>
<dbReference type="EMBL" id="CAJNNW010001846">
    <property type="protein sequence ID" value="CAE8641374.1"/>
    <property type="molecule type" value="Genomic_DNA"/>
</dbReference>
<evidence type="ECO:0000256" key="6">
    <source>
        <dbReference type="ARBA" id="ARBA00023128"/>
    </source>
</evidence>
<dbReference type="PANTHER" id="PTHR42808:SF4">
    <property type="entry name" value="SHORT CHAIN DEHYDROGENASE"/>
    <property type="match status" value="1"/>
</dbReference>